<keyword evidence="3" id="KW-1185">Reference proteome</keyword>
<gene>
    <name evidence="2" type="ORF">M427DRAFT_27288</name>
</gene>
<feature type="region of interest" description="Disordered" evidence="1">
    <location>
        <begin position="230"/>
        <end position="296"/>
    </location>
</feature>
<dbReference type="GO" id="GO:0036064">
    <property type="term" value="C:ciliary basal body"/>
    <property type="evidence" value="ECO:0007669"/>
    <property type="project" value="TreeGrafter"/>
</dbReference>
<dbReference type="GO" id="GO:0060271">
    <property type="term" value="P:cilium assembly"/>
    <property type="evidence" value="ECO:0007669"/>
    <property type="project" value="TreeGrafter"/>
</dbReference>
<accession>A0A139AYB4</accession>
<dbReference type="Gene3D" id="1.20.1270.60">
    <property type="entry name" value="Arfaptin homology (AH) domain/BAR domain"/>
    <property type="match status" value="1"/>
</dbReference>
<organism evidence="2 3">
    <name type="scientific">Gonapodya prolifera (strain JEL478)</name>
    <name type="common">Monoblepharis prolifera</name>
    <dbReference type="NCBI Taxonomy" id="1344416"/>
    <lineage>
        <taxon>Eukaryota</taxon>
        <taxon>Fungi</taxon>
        <taxon>Fungi incertae sedis</taxon>
        <taxon>Chytridiomycota</taxon>
        <taxon>Chytridiomycota incertae sedis</taxon>
        <taxon>Monoblepharidomycetes</taxon>
        <taxon>Monoblepharidales</taxon>
        <taxon>Gonapodyaceae</taxon>
        <taxon>Gonapodya</taxon>
    </lineage>
</organism>
<dbReference type="InterPro" id="IPR009602">
    <property type="entry name" value="CBAR/FAM92"/>
</dbReference>
<sequence>MADLRDLMAGYLRNVERLREKSVKISKALQTFANDETPLMRNFLSDTSKIFEEGQEPRKRLHDRLAAKVLQPLETYKTKCKTLREQERNRDRALDKEVNKRRLLDRSKTKDLTHPAKIAKSEGELIGARHETVQSTLSLIRSVVDFEVHKIADVQELFKEFFFSELQYHVRSIELLTEAHRFVSEIDCSADVQEITDRMRLTESDFRDRHWNDAEIAEFQRQEWEMVSPLSSHLAPAEGEDDVTPTSAASSQTREREPMSAQSMSWGAQRRQSAPLHKVDHGAPRYKSRAEGDLEP</sequence>
<dbReference type="AlphaFoldDB" id="A0A139AYB4"/>
<dbReference type="Proteomes" id="UP000070544">
    <property type="component" value="Unassembled WGS sequence"/>
</dbReference>
<feature type="compositionally biased region" description="Basic and acidic residues" evidence="1">
    <location>
        <begin position="277"/>
        <end position="296"/>
    </location>
</feature>
<dbReference type="STRING" id="1344416.A0A139AYB4"/>
<dbReference type="OMA" id="EYEKWNP"/>
<evidence type="ECO:0000313" key="3">
    <source>
        <dbReference type="Proteomes" id="UP000070544"/>
    </source>
</evidence>
<name>A0A139AYB4_GONPJ</name>
<dbReference type="Pfam" id="PF06730">
    <property type="entry name" value="FAM92"/>
    <property type="match status" value="1"/>
</dbReference>
<dbReference type="EMBL" id="KQ965732">
    <property type="protein sequence ID" value="KXS21694.1"/>
    <property type="molecule type" value="Genomic_DNA"/>
</dbReference>
<reference evidence="2 3" key="1">
    <citation type="journal article" date="2015" name="Genome Biol. Evol.">
        <title>Phylogenomic analyses indicate that early fungi evolved digesting cell walls of algal ancestors of land plants.</title>
        <authorList>
            <person name="Chang Y."/>
            <person name="Wang S."/>
            <person name="Sekimoto S."/>
            <person name="Aerts A.L."/>
            <person name="Choi C."/>
            <person name="Clum A."/>
            <person name="LaButti K.M."/>
            <person name="Lindquist E.A."/>
            <person name="Yee Ngan C."/>
            <person name="Ohm R.A."/>
            <person name="Salamov A.A."/>
            <person name="Grigoriev I.V."/>
            <person name="Spatafora J.W."/>
            <person name="Berbee M.L."/>
        </authorList>
    </citation>
    <scope>NUCLEOTIDE SEQUENCE [LARGE SCALE GENOMIC DNA]</scope>
    <source>
        <strain evidence="2 3">JEL478</strain>
    </source>
</reference>
<proteinExistence type="predicted"/>
<dbReference type="PANTHER" id="PTHR21223">
    <property type="entry name" value="CBY1-INTERACTING BAR DOMAIN-CONTAINING PROTEIN HOMOLOG"/>
    <property type="match status" value="1"/>
</dbReference>
<dbReference type="SUPFAM" id="SSF103657">
    <property type="entry name" value="BAR/IMD domain-like"/>
    <property type="match status" value="1"/>
</dbReference>
<protein>
    <recommendedName>
        <fullName evidence="4">BAR domain-containing protein</fullName>
    </recommendedName>
</protein>
<evidence type="ECO:0000313" key="2">
    <source>
        <dbReference type="EMBL" id="KXS21694.1"/>
    </source>
</evidence>
<dbReference type="PANTHER" id="PTHR21223:SF2">
    <property type="entry name" value="CBY1-INTERACTING BAR DOMAIN-CONTAINING PROTEIN HOMOLOG"/>
    <property type="match status" value="1"/>
</dbReference>
<dbReference type="OrthoDB" id="60621at2759"/>
<evidence type="ECO:0008006" key="4">
    <source>
        <dbReference type="Google" id="ProtNLM"/>
    </source>
</evidence>
<feature type="compositionally biased region" description="Polar residues" evidence="1">
    <location>
        <begin position="260"/>
        <end position="272"/>
    </location>
</feature>
<evidence type="ECO:0000256" key="1">
    <source>
        <dbReference type="SAM" id="MobiDB-lite"/>
    </source>
</evidence>
<dbReference type="InterPro" id="IPR027267">
    <property type="entry name" value="AH/BAR_dom_sf"/>
</dbReference>
<dbReference type="GO" id="GO:0035869">
    <property type="term" value="C:ciliary transition zone"/>
    <property type="evidence" value="ECO:0007669"/>
    <property type="project" value="TreeGrafter"/>
</dbReference>